<dbReference type="Pfam" id="PF13710">
    <property type="entry name" value="ACT_5"/>
    <property type="match status" value="1"/>
</dbReference>
<protein>
    <submittedName>
        <fullName evidence="1">ACT domain-containing protein</fullName>
    </submittedName>
</protein>
<proteinExistence type="predicted"/>
<gene>
    <name evidence="1" type="ORF">P4S50_15745</name>
</gene>
<evidence type="ECO:0000313" key="2">
    <source>
        <dbReference type="Proteomes" id="UP001222800"/>
    </source>
</evidence>
<accession>A0ABY8EA67</accession>
<dbReference type="Proteomes" id="UP001222800">
    <property type="component" value="Chromosome"/>
</dbReference>
<name>A0ABY8EA67_9FIRM</name>
<organism evidence="1 2">
    <name type="scientific">Tepidibacter hydrothermalis</name>
    <dbReference type="NCBI Taxonomy" id="3036126"/>
    <lineage>
        <taxon>Bacteria</taxon>
        <taxon>Bacillati</taxon>
        <taxon>Bacillota</taxon>
        <taxon>Clostridia</taxon>
        <taxon>Peptostreptococcales</taxon>
        <taxon>Peptostreptococcaceae</taxon>
        <taxon>Tepidibacter</taxon>
    </lineage>
</organism>
<dbReference type="EMBL" id="CP120733">
    <property type="protein sequence ID" value="WFD09831.1"/>
    <property type="molecule type" value="Genomic_DNA"/>
</dbReference>
<dbReference type="SUPFAM" id="SSF55021">
    <property type="entry name" value="ACT-like"/>
    <property type="match status" value="1"/>
</dbReference>
<sequence length="73" mass="8377">MESRVCARLNQGIDSFIRVTSVLRRKEFNIKEINMKSQSSHIDLDIVVYDQRLTGSVVKQISKLADVKEIKVV</sequence>
<dbReference type="InterPro" id="IPR045865">
    <property type="entry name" value="ACT-like_dom_sf"/>
</dbReference>
<keyword evidence="2" id="KW-1185">Reference proteome</keyword>
<dbReference type="RefSeq" id="WP_277731784.1">
    <property type="nucleotide sequence ID" value="NZ_CP120733.1"/>
</dbReference>
<reference evidence="1 2" key="1">
    <citation type="submission" date="2023-03" db="EMBL/GenBank/DDBJ databases">
        <title>Complete genome sequence of Tepidibacter sp. SWIR-1, isolated from a deep-sea hydrothermal vent.</title>
        <authorList>
            <person name="Li X."/>
        </authorList>
    </citation>
    <scope>NUCLEOTIDE SEQUENCE [LARGE SCALE GENOMIC DNA]</scope>
    <source>
        <strain evidence="1 2">SWIR-1</strain>
    </source>
</reference>
<evidence type="ECO:0000313" key="1">
    <source>
        <dbReference type="EMBL" id="WFD09831.1"/>
    </source>
</evidence>
<dbReference type="Gene3D" id="3.30.70.260">
    <property type="match status" value="1"/>
</dbReference>